<comment type="caution">
    <text evidence="9">The sequence shown here is derived from an EMBL/GenBank/DDBJ whole genome shotgun (WGS) entry which is preliminary data.</text>
</comment>
<protein>
    <submittedName>
        <fullName evidence="9">Cytochrome</fullName>
    </submittedName>
</protein>
<evidence type="ECO:0000256" key="5">
    <source>
        <dbReference type="ARBA" id="ARBA00023002"/>
    </source>
</evidence>
<dbReference type="EMBL" id="LZKQ01000336">
    <property type="protein sequence ID" value="OBI72470.1"/>
    <property type="molecule type" value="Genomic_DNA"/>
</dbReference>
<name>A0A1A3BC22_MYCAS</name>
<keyword evidence="4 8" id="KW-0479">Metal-binding</keyword>
<evidence type="ECO:0000256" key="7">
    <source>
        <dbReference type="ARBA" id="ARBA00023033"/>
    </source>
</evidence>
<dbReference type="GO" id="GO:0036199">
    <property type="term" value="F:cholest-4-en-3-one 26-monooxygenase activity"/>
    <property type="evidence" value="ECO:0007669"/>
    <property type="project" value="TreeGrafter"/>
</dbReference>
<evidence type="ECO:0000313" key="9">
    <source>
        <dbReference type="EMBL" id="OBI72470.1"/>
    </source>
</evidence>
<dbReference type="PROSITE" id="PS00086">
    <property type="entry name" value="CYTOCHROME_P450"/>
    <property type="match status" value="1"/>
</dbReference>
<dbReference type="PANTHER" id="PTHR46696:SF4">
    <property type="entry name" value="BIOTIN BIOSYNTHESIS CYTOCHROME P450"/>
    <property type="match status" value="1"/>
</dbReference>
<dbReference type="GO" id="GO:0005506">
    <property type="term" value="F:iron ion binding"/>
    <property type="evidence" value="ECO:0007669"/>
    <property type="project" value="InterPro"/>
</dbReference>
<gene>
    <name evidence="9" type="ORF">A9X01_08330</name>
</gene>
<reference evidence="9 10" key="1">
    <citation type="submission" date="2016-06" db="EMBL/GenBank/DDBJ databases">
        <authorList>
            <person name="Kjaerup R.B."/>
            <person name="Dalgaard T.S."/>
            <person name="Juul-Madsen H.R."/>
        </authorList>
    </citation>
    <scope>NUCLEOTIDE SEQUENCE [LARGE SCALE GENOMIC DNA]</scope>
    <source>
        <strain evidence="9 10">1081914.2</strain>
    </source>
</reference>
<dbReference type="InterPro" id="IPR001128">
    <property type="entry name" value="Cyt_P450"/>
</dbReference>
<dbReference type="FunFam" id="1.10.630.10:FF:000018">
    <property type="entry name" value="Cytochrome P450 monooxygenase"/>
    <property type="match status" value="1"/>
</dbReference>
<evidence type="ECO:0000256" key="1">
    <source>
        <dbReference type="ARBA" id="ARBA00001971"/>
    </source>
</evidence>
<organism evidence="9 10">
    <name type="scientific">Mycobacterium asiaticum</name>
    <dbReference type="NCBI Taxonomy" id="1790"/>
    <lineage>
        <taxon>Bacteria</taxon>
        <taxon>Bacillati</taxon>
        <taxon>Actinomycetota</taxon>
        <taxon>Actinomycetes</taxon>
        <taxon>Mycobacteriales</taxon>
        <taxon>Mycobacteriaceae</taxon>
        <taxon>Mycobacterium</taxon>
    </lineage>
</organism>
<comment type="cofactor">
    <cofactor evidence="1">
        <name>heme</name>
        <dbReference type="ChEBI" id="CHEBI:30413"/>
    </cofactor>
</comment>
<evidence type="ECO:0000256" key="2">
    <source>
        <dbReference type="ARBA" id="ARBA00010617"/>
    </source>
</evidence>
<dbReference type="AlphaFoldDB" id="A0A1A3BC22"/>
<dbReference type="SUPFAM" id="SSF48264">
    <property type="entry name" value="Cytochrome P450"/>
    <property type="match status" value="1"/>
</dbReference>
<dbReference type="Gene3D" id="1.10.630.10">
    <property type="entry name" value="Cytochrome P450"/>
    <property type="match status" value="1"/>
</dbReference>
<evidence type="ECO:0000256" key="4">
    <source>
        <dbReference type="ARBA" id="ARBA00022723"/>
    </source>
</evidence>
<dbReference type="Proteomes" id="UP000093795">
    <property type="component" value="Unassembled WGS sequence"/>
</dbReference>
<dbReference type="InterPro" id="IPR036396">
    <property type="entry name" value="Cyt_P450_sf"/>
</dbReference>
<accession>A0A1A3BC22</accession>
<dbReference type="GO" id="GO:0006707">
    <property type="term" value="P:cholesterol catabolic process"/>
    <property type="evidence" value="ECO:0007669"/>
    <property type="project" value="TreeGrafter"/>
</dbReference>
<keyword evidence="3 8" id="KW-0349">Heme</keyword>
<evidence type="ECO:0000256" key="6">
    <source>
        <dbReference type="ARBA" id="ARBA00023004"/>
    </source>
</evidence>
<keyword evidence="7 8" id="KW-0503">Monooxygenase</keyword>
<proteinExistence type="inferred from homology"/>
<dbReference type="GO" id="GO:0008395">
    <property type="term" value="F:steroid hydroxylase activity"/>
    <property type="evidence" value="ECO:0007669"/>
    <property type="project" value="TreeGrafter"/>
</dbReference>
<evidence type="ECO:0000256" key="3">
    <source>
        <dbReference type="ARBA" id="ARBA00022617"/>
    </source>
</evidence>
<comment type="similarity">
    <text evidence="2 8">Belongs to the cytochrome P450 family.</text>
</comment>
<keyword evidence="6 8" id="KW-0408">Iron</keyword>
<dbReference type="PANTHER" id="PTHR46696">
    <property type="entry name" value="P450, PUTATIVE (EUROFUNG)-RELATED"/>
    <property type="match status" value="1"/>
</dbReference>
<evidence type="ECO:0000313" key="10">
    <source>
        <dbReference type="Proteomes" id="UP000093795"/>
    </source>
</evidence>
<dbReference type="PRINTS" id="PR00359">
    <property type="entry name" value="BP450"/>
</dbReference>
<dbReference type="GO" id="GO:0020037">
    <property type="term" value="F:heme binding"/>
    <property type="evidence" value="ECO:0007669"/>
    <property type="project" value="InterPro"/>
</dbReference>
<keyword evidence="5 8" id="KW-0560">Oxidoreductase</keyword>
<sequence>MASVSRNARAAGSVVKPFVESARLNLSTAVNQRRLGASVYAGAELTDYDPLDPRVAAQPFAAYRKLHAGGRVHYNRRRRTWILHRHSDVRAALTDTDKINSTQGVTRMKFSMPLIVMTDGEQHAQLRRKVQPAFTKRAMDTWNPMIDELARTLVAEVLANPGCDVVEKLAIPMPIRMIAHILGVPDGDTAKFRRASDNAIHIIDFAPNAAAMARCLRGVGGVMRLRRYFMDQFAAGRLKGSNTALGRLVDGNADGAMTDDDLFFIAMLLLIAGNETTTNVLGGMFDTFARNPEQYDRIRQDPTLIPMAVEEQLRYSTPIQNLYRYTVADYRVGDVTIPAGARVMLSFAAANRDPLVFESPDEYRVDRNPRTHVAFGYGAHMCLGAPLARLEAQAVLRELVANVSRISPAGEVHWSTNSSLRGPTRLPVRLTRA</sequence>
<dbReference type="InterPro" id="IPR002397">
    <property type="entry name" value="Cyt_P450_B"/>
</dbReference>
<evidence type="ECO:0000256" key="8">
    <source>
        <dbReference type="RuleBase" id="RU000461"/>
    </source>
</evidence>
<dbReference type="InterPro" id="IPR017972">
    <property type="entry name" value="Cyt_P450_CS"/>
</dbReference>
<dbReference type="Pfam" id="PF00067">
    <property type="entry name" value="p450"/>
    <property type="match status" value="1"/>
</dbReference>